<feature type="domain" description="Acyclic terpene utilisation N-terminal" evidence="2">
    <location>
        <begin position="118"/>
        <end position="429"/>
    </location>
</feature>
<evidence type="ECO:0000313" key="5">
    <source>
        <dbReference type="Proteomes" id="UP000800093"/>
    </source>
</evidence>
<reference evidence="5" key="1">
    <citation type="journal article" date="2020" name="Stud. Mycol.">
        <title>101 Dothideomycetes genomes: A test case for predicting lifestyles and emergence of pathogens.</title>
        <authorList>
            <person name="Haridas S."/>
            <person name="Albert R."/>
            <person name="Binder M."/>
            <person name="Bloem J."/>
            <person name="LaButti K."/>
            <person name="Salamov A."/>
            <person name="Andreopoulos B."/>
            <person name="Baker S."/>
            <person name="Barry K."/>
            <person name="Bills G."/>
            <person name="Bluhm B."/>
            <person name="Cannon C."/>
            <person name="Castanera R."/>
            <person name="Culley D."/>
            <person name="Daum C."/>
            <person name="Ezra D."/>
            <person name="Gonzalez J."/>
            <person name="Henrissat B."/>
            <person name="Kuo A."/>
            <person name="Liang C."/>
            <person name="Lipzen A."/>
            <person name="Lutzoni F."/>
            <person name="Magnuson J."/>
            <person name="Mondo S."/>
            <person name="Nolan M."/>
            <person name="Ohm R."/>
            <person name="Pangilinan J."/>
            <person name="Park H.-J."/>
            <person name="Ramirez L."/>
            <person name="Alfaro M."/>
            <person name="Sun H."/>
            <person name="Tritt A."/>
            <person name="Yoshinaga Y."/>
            <person name="Zwiers L.-H."/>
            <person name="Turgeon B."/>
            <person name="Goodwin S."/>
            <person name="Spatafora J."/>
            <person name="Crous P."/>
            <person name="Grigoriev I."/>
        </authorList>
    </citation>
    <scope>NUCLEOTIDE SEQUENCE [LARGE SCALE GENOMIC DNA]</scope>
    <source>
        <strain evidence="5">CBS 304.66</strain>
    </source>
</reference>
<evidence type="ECO:0000313" key="4">
    <source>
        <dbReference type="EMBL" id="KAF2267780.1"/>
    </source>
</evidence>
<evidence type="ECO:0008006" key="6">
    <source>
        <dbReference type="Google" id="ProtNLM"/>
    </source>
</evidence>
<name>A0A9P4N2X9_9PLEO</name>
<dbReference type="AlphaFoldDB" id="A0A9P4N2X9"/>
<proteinExistence type="predicted"/>
<feature type="compositionally biased region" description="Basic and acidic residues" evidence="1">
    <location>
        <begin position="516"/>
        <end position="528"/>
    </location>
</feature>
<dbReference type="Pfam" id="PF07287">
    <property type="entry name" value="AtuA"/>
    <property type="match status" value="1"/>
</dbReference>
<sequence length="668" mass="71676">MTQAQQVAKATSEANSTHLIPLCHIVTPVGCLGYGLDYDICDDELARLAKTSLPTAIILDSGSTDSGPTKLAFGSMSCPRASYKRDLTKLLAMVHKYNVPLLFSSTGGDGTDAHVDEIAGVVREINESKGGSNRQTKIVKVYSGIDKTTIKERLAAGKITGCGSAVPTLTSDDIESAPRIVAQMGPEPFLDVLRAHPDANVIVGGRAYDPAPYVAYAAYHALAGKKTPLQSLGSEILGGFFHMGKILECGAQCAVPKGTSARTTVYADGTFDVVPLEPGARCTPRSVAAHTLYEKARPDFLAGPGGVLDLREATYEQLADQKTVRAGRGSLFHTLATEGKPYTVKLEGARSRGYRTMFIGVFRDPILTVQVDSVFDRIRAYVAAQHQHIGEKWELILHKFGATDPHAPGEVFVVGEALAPTQEIATSLANTARVGCIHAPYPGQKATSGNFGFGIGGPMDIEVGLCAEFCVYHLMDLADGEEGASERSADGGKPSGVMFSFSTMFSGERATGFPTDFHEPKEQKDPSKPKTPVRPSISSDDFRLPAHITTLGDVSPILRSKNAGPYEITLDILFSNHNIYTSIKNSGLLTKETIAQLYSLKPEQVIYCGFFDQAWAFKATMPRITNGKISVSGNFGEEDVHGSQQYLPLMGLKLPANLVEKLNKKAVL</sequence>
<protein>
    <recommendedName>
        <fullName evidence="6">Caib baif family enzyme</fullName>
    </recommendedName>
</protein>
<dbReference type="OrthoDB" id="5863171at2759"/>
<comment type="caution">
    <text evidence="4">The sequence shown here is derived from an EMBL/GenBank/DDBJ whole genome shotgun (WGS) entry which is preliminary data.</text>
</comment>
<dbReference type="EMBL" id="ML986589">
    <property type="protein sequence ID" value="KAF2267780.1"/>
    <property type="molecule type" value="Genomic_DNA"/>
</dbReference>
<evidence type="ECO:0000259" key="3">
    <source>
        <dbReference type="Pfam" id="PF14330"/>
    </source>
</evidence>
<feature type="region of interest" description="Disordered" evidence="1">
    <location>
        <begin position="512"/>
        <end position="539"/>
    </location>
</feature>
<dbReference type="InterPro" id="IPR025496">
    <property type="entry name" value="DUF4387"/>
</dbReference>
<dbReference type="Pfam" id="PF14330">
    <property type="entry name" value="DUF4387"/>
    <property type="match status" value="1"/>
</dbReference>
<evidence type="ECO:0000259" key="2">
    <source>
        <dbReference type="Pfam" id="PF07287"/>
    </source>
</evidence>
<feature type="domain" description="DUF4387" evidence="3">
    <location>
        <begin position="551"/>
        <end position="652"/>
    </location>
</feature>
<gene>
    <name evidence="4" type="ORF">CC78DRAFT_47406</name>
</gene>
<evidence type="ECO:0000256" key="1">
    <source>
        <dbReference type="SAM" id="MobiDB-lite"/>
    </source>
</evidence>
<dbReference type="InterPro" id="IPR010839">
    <property type="entry name" value="AtuA_N"/>
</dbReference>
<organism evidence="4 5">
    <name type="scientific">Lojkania enalia</name>
    <dbReference type="NCBI Taxonomy" id="147567"/>
    <lineage>
        <taxon>Eukaryota</taxon>
        <taxon>Fungi</taxon>
        <taxon>Dikarya</taxon>
        <taxon>Ascomycota</taxon>
        <taxon>Pezizomycotina</taxon>
        <taxon>Dothideomycetes</taxon>
        <taxon>Pleosporomycetidae</taxon>
        <taxon>Pleosporales</taxon>
        <taxon>Pleosporales incertae sedis</taxon>
        <taxon>Lojkania</taxon>
    </lineage>
</organism>
<keyword evidence="5" id="KW-1185">Reference proteome</keyword>
<accession>A0A9P4N2X9</accession>
<dbReference type="Proteomes" id="UP000800093">
    <property type="component" value="Unassembled WGS sequence"/>
</dbReference>